<evidence type="ECO:0000313" key="1">
    <source>
        <dbReference type="EMBL" id="KAF5376090.1"/>
    </source>
</evidence>
<name>A0A8H5H3X4_9AGAR</name>
<dbReference type="InterPro" id="IPR032675">
    <property type="entry name" value="LRR_dom_sf"/>
</dbReference>
<dbReference type="Gene3D" id="3.80.10.10">
    <property type="entry name" value="Ribonuclease Inhibitor"/>
    <property type="match status" value="1"/>
</dbReference>
<proteinExistence type="predicted"/>
<gene>
    <name evidence="1" type="ORF">D9615_007738</name>
</gene>
<organism evidence="1 2">
    <name type="scientific">Tricholomella constricta</name>
    <dbReference type="NCBI Taxonomy" id="117010"/>
    <lineage>
        <taxon>Eukaryota</taxon>
        <taxon>Fungi</taxon>
        <taxon>Dikarya</taxon>
        <taxon>Basidiomycota</taxon>
        <taxon>Agaricomycotina</taxon>
        <taxon>Agaricomycetes</taxon>
        <taxon>Agaricomycetidae</taxon>
        <taxon>Agaricales</taxon>
        <taxon>Tricholomatineae</taxon>
        <taxon>Lyophyllaceae</taxon>
        <taxon>Tricholomella</taxon>
    </lineage>
</organism>
<dbReference type="AlphaFoldDB" id="A0A8H5H3X4"/>
<dbReference type="EMBL" id="JAACJP010000030">
    <property type="protein sequence ID" value="KAF5376090.1"/>
    <property type="molecule type" value="Genomic_DNA"/>
</dbReference>
<dbReference type="Proteomes" id="UP000565441">
    <property type="component" value="Unassembled WGS sequence"/>
</dbReference>
<protein>
    <submittedName>
        <fullName evidence="1">Uncharacterized protein</fullName>
    </submittedName>
</protein>
<dbReference type="OrthoDB" id="3039479at2759"/>
<keyword evidence="2" id="KW-1185">Reference proteome</keyword>
<evidence type="ECO:0000313" key="2">
    <source>
        <dbReference type="Proteomes" id="UP000565441"/>
    </source>
</evidence>
<accession>A0A8H5H3X4</accession>
<dbReference type="SUPFAM" id="SSF52047">
    <property type="entry name" value="RNI-like"/>
    <property type="match status" value="1"/>
</dbReference>
<comment type="caution">
    <text evidence="1">The sequence shown here is derived from an EMBL/GenBank/DDBJ whole genome shotgun (WGS) entry which is preliminary data.</text>
</comment>
<reference evidence="1 2" key="1">
    <citation type="journal article" date="2020" name="ISME J.">
        <title>Uncovering the hidden diversity of litter-decomposition mechanisms in mushroom-forming fungi.</title>
        <authorList>
            <person name="Floudas D."/>
            <person name="Bentzer J."/>
            <person name="Ahren D."/>
            <person name="Johansson T."/>
            <person name="Persson P."/>
            <person name="Tunlid A."/>
        </authorList>
    </citation>
    <scope>NUCLEOTIDE SEQUENCE [LARGE SCALE GENOMIC DNA]</scope>
    <source>
        <strain evidence="1 2">CBS 661.87</strain>
    </source>
</reference>
<sequence>MPHLSRIKKFHLDRSGRTVEAFLALPPGLVPSLCSLEITDNWAIDLKHSAVLQGAPNFHELLLAASQITPAWIYTLPLSQLTTLTLPYARFAPDQVLAIMKLSPNLIQCTFAVAAVAPLNPRLSSSLVLAAPIVHNVQSLTFDLHSKCDEVYEIQQLFLPHLRHFILKSGRILDWDNWWAPSILRSGLLETLVLDDIVVSSQQLGQLLHGTPHLLELGISSGRMITPPVLEEMASGALLPKLRTLRCLIGVTDVDDIGALDLHLDMLEKRREKTTAASHIADVQLKLMTSQRISGVTRLGRMVKEGWNIQHVWQ</sequence>